<dbReference type="InterPro" id="IPR035996">
    <property type="entry name" value="4pyrrol_Methylase_sf"/>
</dbReference>
<evidence type="ECO:0000256" key="2">
    <source>
        <dbReference type="ARBA" id="ARBA00005879"/>
    </source>
</evidence>
<evidence type="ECO:0000259" key="7">
    <source>
        <dbReference type="Pfam" id="PF00590"/>
    </source>
</evidence>
<dbReference type="GO" id="GO:0009236">
    <property type="term" value="P:cobalamin biosynthetic process"/>
    <property type="evidence" value="ECO:0007669"/>
    <property type="project" value="UniProtKB-UniPathway"/>
</dbReference>
<accession>A0A173LPA8</accession>
<dbReference type="Gene3D" id="3.30.950.10">
    <property type="entry name" value="Methyltransferase, Cobalt-precorrin-4 Transmethylase, Domain 2"/>
    <property type="match status" value="2"/>
</dbReference>
<comment type="similarity">
    <text evidence="2">Belongs to the precorrin methyltransferase family.</text>
</comment>
<dbReference type="InterPro" id="IPR012382">
    <property type="entry name" value="CobI/CbiL"/>
</dbReference>
<evidence type="ECO:0000256" key="4">
    <source>
        <dbReference type="ARBA" id="ARBA00022603"/>
    </source>
</evidence>
<dbReference type="PANTHER" id="PTHR47036:SF1">
    <property type="entry name" value="COBALT-FACTOR III C(17)-METHYLTRANSFERASE-RELATED"/>
    <property type="match status" value="1"/>
</dbReference>
<dbReference type="KEGG" id="dtm:BJL86_1613"/>
<dbReference type="InterPro" id="IPR051810">
    <property type="entry name" value="Precorrin_MeTrfase"/>
</dbReference>
<dbReference type="NCBIfam" id="NF004647">
    <property type="entry name" value="PRK05990.1"/>
    <property type="match status" value="1"/>
</dbReference>
<dbReference type="EMBL" id="CP015961">
    <property type="protein sequence ID" value="ANI92390.1"/>
    <property type="molecule type" value="Genomic_DNA"/>
</dbReference>
<dbReference type="InterPro" id="IPR014777">
    <property type="entry name" value="4pyrrole_Mease_sub1"/>
</dbReference>
<dbReference type="OrthoDB" id="9804789at2"/>
<keyword evidence="4" id="KW-0489">Methyltransferase</keyword>
<sequence>MSAESGTLYGVGIGPGDPELITIKAARIIESADVVAFHAARHGRSIARRTAEAHLRPGHIEELLKYPLTVEDTDHEGGYAAAIEEFYEEASARLAAHLEAGRSIALLAAGDPLFYSSFMHMYTRLEQRYPCEIIPGITSVSAVSAAAGRPLTEHEEILTVLPGTLDEPELTRRLADTDSAVIMKLGRTFGKVRSALEASGRLAEARYVERASTSEQRVAPLAEVAPNEVPYFSAAVIPSPTDTRARGGHSAAAPRVAKGAAEGATVRADEGAASVTVVGTGPGPDYWMTPETEAALANASDLVGYATYTARVPERPGLRVHSSDNRVEIERATFALDLARAGKKVVVVSGGDPGIFAMATAVFEAADAGNYSDVEIAVLPGVTAATAVAAKAGAPLGHDLALVSLSDRLKGWEVIEQRLRALLGADLAIAIYNPASKSRREQVRRLAELVREIGGDDRVIVQGRDIGGPGEKVEVVSAAEFDPDTVDMRTLLIVGSSRTRVMQTSVGPRAYTPRSY</sequence>
<comment type="pathway">
    <text evidence="1">Cofactor biosynthesis; adenosylcobalamin biosynthesis.</text>
</comment>
<evidence type="ECO:0000256" key="3">
    <source>
        <dbReference type="ARBA" id="ARBA00022573"/>
    </source>
</evidence>
<dbReference type="STRING" id="499555.BJL86_1613"/>
<keyword evidence="3" id="KW-0169">Cobalamin biosynthesis</keyword>
<gene>
    <name evidence="8" type="ORF">BJL86_1613</name>
</gene>
<feature type="domain" description="Tetrapyrrole methylase" evidence="7">
    <location>
        <begin position="7"/>
        <end position="223"/>
    </location>
</feature>
<dbReference type="GO" id="GO:0032259">
    <property type="term" value="P:methylation"/>
    <property type="evidence" value="ECO:0007669"/>
    <property type="project" value="UniProtKB-KW"/>
</dbReference>
<keyword evidence="6" id="KW-0949">S-adenosyl-L-methionine</keyword>
<keyword evidence="5" id="KW-0808">Transferase</keyword>
<dbReference type="CDD" id="cd11646">
    <property type="entry name" value="Precorrin_3B_C17_MT"/>
    <property type="match status" value="1"/>
</dbReference>
<dbReference type="RefSeq" id="WP_067471223.1">
    <property type="nucleotide sequence ID" value="NZ_CP015961.1"/>
</dbReference>
<protein>
    <submittedName>
        <fullName evidence="8">Cobalamin biosynthesis protein CobIJ</fullName>
    </submittedName>
</protein>
<dbReference type="Gene3D" id="3.40.1010.10">
    <property type="entry name" value="Cobalt-precorrin-4 Transmethylase, Domain 1"/>
    <property type="match status" value="2"/>
</dbReference>
<dbReference type="CDD" id="cd11645">
    <property type="entry name" value="Precorrin_2_C20_MT"/>
    <property type="match status" value="1"/>
</dbReference>
<evidence type="ECO:0000256" key="5">
    <source>
        <dbReference type="ARBA" id="ARBA00022679"/>
    </source>
</evidence>
<evidence type="ECO:0000256" key="6">
    <source>
        <dbReference type="ARBA" id="ARBA00022691"/>
    </source>
</evidence>
<dbReference type="Proteomes" id="UP000186104">
    <property type="component" value="Chromosome"/>
</dbReference>
<dbReference type="PANTHER" id="PTHR47036">
    <property type="entry name" value="COBALT-FACTOR III C(17)-METHYLTRANSFERASE-RELATED"/>
    <property type="match status" value="1"/>
</dbReference>
<keyword evidence="9" id="KW-1185">Reference proteome</keyword>
<dbReference type="InterPro" id="IPR000878">
    <property type="entry name" value="4pyrrol_Mease"/>
</dbReference>
<dbReference type="NCBIfam" id="TIGR01467">
    <property type="entry name" value="cobI_cbiL"/>
    <property type="match status" value="1"/>
</dbReference>
<dbReference type="SUPFAM" id="SSF53790">
    <property type="entry name" value="Tetrapyrrole methylase"/>
    <property type="match status" value="2"/>
</dbReference>
<evidence type="ECO:0000256" key="1">
    <source>
        <dbReference type="ARBA" id="ARBA00004953"/>
    </source>
</evidence>
<dbReference type="AlphaFoldDB" id="A0A173LPA8"/>
<reference evidence="8 9" key="1">
    <citation type="submission" date="2016-06" db="EMBL/GenBank/DDBJ databases">
        <title>Complete genome sequence of a saline-alkali tolerant type strain Dietzia timorensis ID05-A0528T.</title>
        <authorList>
            <person name="Wu X."/>
        </authorList>
    </citation>
    <scope>NUCLEOTIDE SEQUENCE [LARGE SCALE GENOMIC DNA]</scope>
    <source>
        <strain evidence="8 9">ID05-A0528</strain>
    </source>
</reference>
<evidence type="ECO:0000313" key="8">
    <source>
        <dbReference type="EMBL" id="ANI92390.1"/>
    </source>
</evidence>
<name>A0A173LPA8_9ACTN</name>
<organism evidence="8 9">
    <name type="scientific">Dietzia timorensis</name>
    <dbReference type="NCBI Taxonomy" id="499555"/>
    <lineage>
        <taxon>Bacteria</taxon>
        <taxon>Bacillati</taxon>
        <taxon>Actinomycetota</taxon>
        <taxon>Actinomycetes</taxon>
        <taxon>Mycobacteriales</taxon>
        <taxon>Dietziaceae</taxon>
        <taxon>Dietzia</taxon>
    </lineage>
</organism>
<dbReference type="NCBIfam" id="TIGR01466">
    <property type="entry name" value="cobJ_cbiH"/>
    <property type="match status" value="1"/>
</dbReference>
<dbReference type="GO" id="GO:0030788">
    <property type="term" value="F:precorrin-2 C20-methyltransferase activity"/>
    <property type="evidence" value="ECO:0007669"/>
    <property type="project" value="InterPro"/>
</dbReference>
<dbReference type="Pfam" id="PF00590">
    <property type="entry name" value="TP_methylase"/>
    <property type="match status" value="2"/>
</dbReference>
<dbReference type="UniPathway" id="UPA00148"/>
<proteinExistence type="inferred from homology"/>
<feature type="domain" description="Tetrapyrrole methylase" evidence="7">
    <location>
        <begin position="275"/>
        <end position="481"/>
    </location>
</feature>
<evidence type="ECO:0000313" key="9">
    <source>
        <dbReference type="Proteomes" id="UP000186104"/>
    </source>
</evidence>
<dbReference type="InterPro" id="IPR006363">
    <property type="entry name" value="Cbl_synth_CobJ/CibH_dom"/>
</dbReference>
<dbReference type="InterPro" id="IPR006364">
    <property type="entry name" value="CobI/CbiL/CobIJ_dom"/>
</dbReference>
<dbReference type="InterPro" id="IPR014776">
    <property type="entry name" value="4pyrrole_Mease_sub2"/>
</dbReference>